<evidence type="ECO:0000256" key="9">
    <source>
        <dbReference type="SAM" id="Phobius"/>
    </source>
</evidence>
<evidence type="ECO:0000256" key="7">
    <source>
        <dbReference type="ARBA" id="ARBA00037968"/>
    </source>
</evidence>
<feature type="transmembrane region" description="Helical" evidence="9">
    <location>
        <begin position="170"/>
        <end position="193"/>
    </location>
</feature>
<evidence type="ECO:0000256" key="1">
    <source>
        <dbReference type="ARBA" id="ARBA00004651"/>
    </source>
</evidence>
<keyword evidence="12" id="KW-1185">Reference proteome</keyword>
<feature type="transmembrane region" description="Helical" evidence="9">
    <location>
        <begin position="242"/>
        <end position="261"/>
    </location>
</feature>
<feature type="region of interest" description="Disordered" evidence="8">
    <location>
        <begin position="511"/>
        <end position="534"/>
    </location>
</feature>
<evidence type="ECO:0000256" key="4">
    <source>
        <dbReference type="ARBA" id="ARBA00022692"/>
    </source>
</evidence>
<dbReference type="Pfam" id="PF07690">
    <property type="entry name" value="MFS_1"/>
    <property type="match status" value="1"/>
</dbReference>
<dbReference type="GO" id="GO:0022857">
    <property type="term" value="F:transmembrane transporter activity"/>
    <property type="evidence" value="ECO:0007669"/>
    <property type="project" value="InterPro"/>
</dbReference>
<evidence type="ECO:0000313" key="11">
    <source>
        <dbReference type="EMBL" id="KAJ9611480.1"/>
    </source>
</evidence>
<feature type="transmembrane region" description="Helical" evidence="9">
    <location>
        <begin position="71"/>
        <end position="89"/>
    </location>
</feature>
<comment type="caution">
    <text evidence="11">The sequence shown here is derived from an EMBL/GenBank/DDBJ whole genome shotgun (WGS) entry which is preliminary data.</text>
</comment>
<feature type="transmembrane region" description="Helical" evidence="9">
    <location>
        <begin position="408"/>
        <end position="427"/>
    </location>
</feature>
<dbReference type="Gene3D" id="1.20.1250.20">
    <property type="entry name" value="MFS general substrate transporter like domains"/>
    <property type="match status" value="2"/>
</dbReference>
<dbReference type="FunFam" id="1.20.1250.20:FF:000386">
    <property type="entry name" value="MFS general substrate transporter"/>
    <property type="match status" value="1"/>
</dbReference>
<dbReference type="FunFam" id="1.20.1250.20:FF:000065">
    <property type="entry name" value="Putative MFS pantothenate transporter"/>
    <property type="match status" value="1"/>
</dbReference>
<evidence type="ECO:0000259" key="10">
    <source>
        <dbReference type="PROSITE" id="PS50850"/>
    </source>
</evidence>
<dbReference type="SUPFAM" id="SSF103473">
    <property type="entry name" value="MFS general substrate transporter"/>
    <property type="match status" value="1"/>
</dbReference>
<evidence type="ECO:0000256" key="2">
    <source>
        <dbReference type="ARBA" id="ARBA00022448"/>
    </source>
</evidence>
<feature type="transmembrane region" description="Helical" evidence="9">
    <location>
        <begin position="381"/>
        <end position="402"/>
    </location>
</feature>
<feature type="transmembrane region" description="Helical" evidence="9">
    <location>
        <begin position="439"/>
        <end position="461"/>
    </location>
</feature>
<dbReference type="PANTHER" id="PTHR43791">
    <property type="entry name" value="PERMEASE-RELATED"/>
    <property type="match status" value="1"/>
</dbReference>
<dbReference type="EMBL" id="JAPDRK010000006">
    <property type="protein sequence ID" value="KAJ9611480.1"/>
    <property type="molecule type" value="Genomic_DNA"/>
</dbReference>
<dbReference type="Proteomes" id="UP001172673">
    <property type="component" value="Unassembled WGS sequence"/>
</dbReference>
<feature type="transmembrane region" description="Helical" evidence="9">
    <location>
        <begin position="310"/>
        <end position="329"/>
    </location>
</feature>
<keyword evidence="6 9" id="KW-0472">Membrane</keyword>
<feature type="transmembrane region" description="Helical" evidence="9">
    <location>
        <begin position="205"/>
        <end position="222"/>
    </location>
</feature>
<feature type="domain" description="Major facilitator superfamily (MFS) profile" evidence="10">
    <location>
        <begin position="79"/>
        <end position="498"/>
    </location>
</feature>
<sequence length="534" mass="60073">MPPPDHPYPELKQAQVKGAAEISVGNEQTSSGTTTPVETQPHHQNKAVKGFRSFQRYIWDDPDKSKQEKWFMFKLDVFLLSAACLGYFSKNLDQANINNAYVSGMKEALQMNGSQLTYAGNCFTAGYVIGQLPAVILATRVRPSILIPTAEILWSVCTFCTSSVKTTSQLYALRFLVALCESVYFPVMIYMIGSWYTKTERGKRMTIFYTTASLAQMFSGYLQAGAYKGLDGRNGLEGWQWLYIVCGIISLPIGFLGYVFYPDFPETTRAFYLTKEEALFARDRLVQDGMKPLGASAWTKTKISRIAAQWQFWLLPLGYFFVQSSFPVYQPVYALWLKSTRHTVYQVNVWPTGQIAVGVVVQILAGMISDSPILRGKRWQAILVMQGFTIFASIVLAVWDVSDKLKYTAYYMLWSCAGVPGIYYAWYSDLIKHDHEMRGFVIAASNMFSYIQSIWFTIAVWKTVEAPRFHKGFIAASVLGCALIIFTLVVRVLEIRMDRKLKGRSDVEASEEVESPGLNKADPIIPAGDVAGLK</sequence>
<evidence type="ECO:0000256" key="5">
    <source>
        <dbReference type="ARBA" id="ARBA00022989"/>
    </source>
</evidence>
<dbReference type="GO" id="GO:0005886">
    <property type="term" value="C:plasma membrane"/>
    <property type="evidence" value="ECO:0007669"/>
    <property type="project" value="UniProtKB-SubCell"/>
</dbReference>
<name>A0AA39CKD7_9EURO</name>
<organism evidence="11 12">
    <name type="scientific">Cladophialophora chaetospira</name>
    <dbReference type="NCBI Taxonomy" id="386627"/>
    <lineage>
        <taxon>Eukaryota</taxon>
        <taxon>Fungi</taxon>
        <taxon>Dikarya</taxon>
        <taxon>Ascomycota</taxon>
        <taxon>Pezizomycotina</taxon>
        <taxon>Eurotiomycetes</taxon>
        <taxon>Chaetothyriomycetidae</taxon>
        <taxon>Chaetothyriales</taxon>
        <taxon>Herpotrichiellaceae</taxon>
        <taxon>Cladophialophora</taxon>
    </lineage>
</organism>
<keyword evidence="4 9" id="KW-0812">Transmembrane</keyword>
<feature type="transmembrane region" description="Helical" evidence="9">
    <location>
        <begin position="118"/>
        <end position="138"/>
    </location>
</feature>
<reference evidence="11" key="1">
    <citation type="submission" date="2022-10" db="EMBL/GenBank/DDBJ databases">
        <title>Culturing micro-colonial fungi from biological soil crusts in the Mojave desert and describing Neophaeococcomyces mojavensis, and introducing the new genera and species Taxawa tesnikishii.</title>
        <authorList>
            <person name="Kurbessoian T."/>
            <person name="Stajich J.E."/>
        </authorList>
    </citation>
    <scope>NUCLEOTIDE SEQUENCE</scope>
    <source>
        <strain evidence="11">TK_41</strain>
    </source>
</reference>
<feature type="transmembrane region" description="Helical" evidence="9">
    <location>
        <begin position="349"/>
        <end position="369"/>
    </location>
</feature>
<gene>
    <name evidence="11" type="ORF">H2200_004664</name>
</gene>
<keyword evidence="2" id="KW-0813">Transport</keyword>
<keyword evidence="5 9" id="KW-1133">Transmembrane helix</keyword>
<proteinExistence type="inferred from homology"/>
<dbReference type="PROSITE" id="PS50850">
    <property type="entry name" value="MFS"/>
    <property type="match status" value="1"/>
</dbReference>
<evidence type="ECO:0000256" key="3">
    <source>
        <dbReference type="ARBA" id="ARBA00022475"/>
    </source>
</evidence>
<protein>
    <recommendedName>
        <fullName evidence="10">Major facilitator superfamily (MFS) profile domain-containing protein</fullName>
    </recommendedName>
</protein>
<feature type="region of interest" description="Disordered" evidence="8">
    <location>
        <begin position="1"/>
        <end position="45"/>
    </location>
</feature>
<dbReference type="InterPro" id="IPR020846">
    <property type="entry name" value="MFS_dom"/>
</dbReference>
<accession>A0AA39CKD7</accession>
<evidence type="ECO:0000313" key="12">
    <source>
        <dbReference type="Proteomes" id="UP001172673"/>
    </source>
</evidence>
<dbReference type="InterPro" id="IPR036259">
    <property type="entry name" value="MFS_trans_sf"/>
</dbReference>
<dbReference type="InterPro" id="IPR011701">
    <property type="entry name" value="MFS"/>
</dbReference>
<comment type="subcellular location">
    <subcellularLocation>
        <location evidence="1">Cell membrane</location>
        <topology evidence="1">Multi-pass membrane protein</topology>
    </subcellularLocation>
</comment>
<feature type="compositionally biased region" description="Polar residues" evidence="8">
    <location>
        <begin position="25"/>
        <end position="38"/>
    </location>
</feature>
<dbReference type="PANTHER" id="PTHR43791:SF37">
    <property type="entry name" value="MAJOR FACILITATOR SUPERFAMILY (MFS) PROFILE DOMAIN-CONTAINING PROTEIN"/>
    <property type="match status" value="1"/>
</dbReference>
<evidence type="ECO:0000256" key="6">
    <source>
        <dbReference type="ARBA" id="ARBA00023136"/>
    </source>
</evidence>
<dbReference type="AlphaFoldDB" id="A0AA39CKD7"/>
<evidence type="ECO:0000256" key="8">
    <source>
        <dbReference type="SAM" id="MobiDB-lite"/>
    </source>
</evidence>
<comment type="similarity">
    <text evidence="7">Belongs to the major facilitator superfamily. Allantoate permease family.</text>
</comment>
<feature type="transmembrane region" description="Helical" evidence="9">
    <location>
        <begin position="473"/>
        <end position="493"/>
    </location>
</feature>
<keyword evidence="3" id="KW-1003">Cell membrane</keyword>